<dbReference type="RefSeq" id="WP_272737497.1">
    <property type="nucleotide sequence ID" value="NZ_CP116942.1"/>
</dbReference>
<dbReference type="EMBL" id="CP116942">
    <property type="protein sequence ID" value="WCO67980.1"/>
    <property type="molecule type" value="Genomic_DNA"/>
</dbReference>
<dbReference type="InterPro" id="IPR036388">
    <property type="entry name" value="WH-like_DNA-bd_sf"/>
</dbReference>
<keyword evidence="2" id="KW-0238">DNA-binding</keyword>
<dbReference type="Pfam" id="PF01022">
    <property type="entry name" value="HTH_5"/>
    <property type="match status" value="1"/>
</dbReference>
<dbReference type="PROSITE" id="PS50987">
    <property type="entry name" value="HTH_ARSR_2"/>
    <property type="match status" value="1"/>
</dbReference>
<protein>
    <submittedName>
        <fullName evidence="6">Metalloregulator ArsR/SmtB family transcription factor</fullName>
    </submittedName>
</protein>
<gene>
    <name evidence="6" type="ORF">PO878_04485</name>
</gene>
<dbReference type="InterPro" id="IPR036390">
    <property type="entry name" value="WH_DNA-bd_sf"/>
</dbReference>
<sequence length="130" mass="13859">MPMLRGDQPTPPATTAPATGEGIAPDVRLAAKLFRGFADPMRLAILDRLDGGELRVTDLAQQLGGSQSNVSGHLQCLKECGLVTDRPEGRQVFYRIARPEVVAVLRSATELLACSGEAIALCKDYGGPQR</sequence>
<dbReference type="Proteomes" id="UP001216390">
    <property type="component" value="Chromosome"/>
</dbReference>
<dbReference type="SUPFAM" id="SSF46785">
    <property type="entry name" value="Winged helix' DNA-binding domain"/>
    <property type="match status" value="1"/>
</dbReference>
<dbReference type="InterPro" id="IPR051081">
    <property type="entry name" value="HTH_MetalResp_TranReg"/>
</dbReference>
<dbReference type="AlphaFoldDB" id="A0AAE9Y770"/>
<reference evidence="6" key="1">
    <citation type="submission" date="2023-01" db="EMBL/GenBank/DDBJ databases">
        <title>The diversity of Class Acidimicrobiia in South China Sea sediment environments and the proposal of Iamia marina sp. nov., a novel species of the genus Iamia.</title>
        <authorList>
            <person name="He Y."/>
            <person name="Tian X."/>
        </authorList>
    </citation>
    <scope>NUCLEOTIDE SEQUENCE</scope>
    <source>
        <strain evidence="6">DSM 19957</strain>
    </source>
</reference>
<organism evidence="6 7">
    <name type="scientific">Iamia majanohamensis</name>
    <dbReference type="NCBI Taxonomy" id="467976"/>
    <lineage>
        <taxon>Bacteria</taxon>
        <taxon>Bacillati</taxon>
        <taxon>Actinomycetota</taxon>
        <taxon>Acidimicrobiia</taxon>
        <taxon>Acidimicrobiales</taxon>
        <taxon>Iamiaceae</taxon>
        <taxon>Iamia</taxon>
    </lineage>
</organism>
<dbReference type="PANTHER" id="PTHR33154:SF36">
    <property type="entry name" value="TRANSCRIPTIONAL REGULATOR"/>
    <property type="match status" value="1"/>
</dbReference>
<keyword evidence="3" id="KW-0804">Transcription</keyword>
<keyword evidence="1" id="KW-0805">Transcription regulation</keyword>
<accession>A0AAE9Y770</accession>
<evidence type="ECO:0000256" key="4">
    <source>
        <dbReference type="SAM" id="MobiDB-lite"/>
    </source>
</evidence>
<dbReference type="SMART" id="SM00418">
    <property type="entry name" value="HTH_ARSR"/>
    <property type="match status" value="1"/>
</dbReference>
<dbReference type="PANTHER" id="PTHR33154">
    <property type="entry name" value="TRANSCRIPTIONAL REGULATOR, ARSR FAMILY"/>
    <property type="match status" value="1"/>
</dbReference>
<evidence type="ECO:0000256" key="2">
    <source>
        <dbReference type="ARBA" id="ARBA00023125"/>
    </source>
</evidence>
<feature type="region of interest" description="Disordered" evidence="4">
    <location>
        <begin position="1"/>
        <end position="21"/>
    </location>
</feature>
<dbReference type="NCBIfam" id="NF033788">
    <property type="entry name" value="HTH_metalloreg"/>
    <property type="match status" value="1"/>
</dbReference>
<dbReference type="InterPro" id="IPR011991">
    <property type="entry name" value="ArsR-like_HTH"/>
</dbReference>
<feature type="domain" description="HTH arsR-type" evidence="5">
    <location>
        <begin position="23"/>
        <end position="116"/>
    </location>
</feature>
<evidence type="ECO:0000313" key="6">
    <source>
        <dbReference type="EMBL" id="WCO67980.1"/>
    </source>
</evidence>
<evidence type="ECO:0000313" key="7">
    <source>
        <dbReference type="Proteomes" id="UP001216390"/>
    </source>
</evidence>
<dbReference type="GO" id="GO:0003677">
    <property type="term" value="F:DNA binding"/>
    <property type="evidence" value="ECO:0007669"/>
    <property type="project" value="UniProtKB-KW"/>
</dbReference>
<name>A0AAE9Y770_9ACTN</name>
<dbReference type="KEGG" id="ima:PO878_04485"/>
<evidence type="ECO:0000256" key="3">
    <source>
        <dbReference type="ARBA" id="ARBA00023163"/>
    </source>
</evidence>
<dbReference type="InterPro" id="IPR001845">
    <property type="entry name" value="HTH_ArsR_DNA-bd_dom"/>
</dbReference>
<keyword evidence="7" id="KW-1185">Reference proteome</keyword>
<dbReference type="Gene3D" id="1.10.10.10">
    <property type="entry name" value="Winged helix-like DNA-binding domain superfamily/Winged helix DNA-binding domain"/>
    <property type="match status" value="1"/>
</dbReference>
<evidence type="ECO:0000259" key="5">
    <source>
        <dbReference type="PROSITE" id="PS50987"/>
    </source>
</evidence>
<dbReference type="CDD" id="cd00090">
    <property type="entry name" value="HTH_ARSR"/>
    <property type="match status" value="1"/>
</dbReference>
<proteinExistence type="predicted"/>
<evidence type="ECO:0000256" key="1">
    <source>
        <dbReference type="ARBA" id="ARBA00023015"/>
    </source>
</evidence>
<dbReference type="PRINTS" id="PR00778">
    <property type="entry name" value="HTHARSR"/>
</dbReference>
<dbReference type="GO" id="GO:0003700">
    <property type="term" value="F:DNA-binding transcription factor activity"/>
    <property type="evidence" value="ECO:0007669"/>
    <property type="project" value="InterPro"/>
</dbReference>